<dbReference type="PROSITE" id="PS51257">
    <property type="entry name" value="PROKAR_LIPOPROTEIN"/>
    <property type="match status" value="1"/>
</dbReference>
<dbReference type="GO" id="GO:0033314">
    <property type="term" value="P:mitotic DNA replication checkpoint signaling"/>
    <property type="evidence" value="ECO:0007669"/>
    <property type="project" value="TreeGrafter"/>
</dbReference>
<dbReference type="GO" id="GO:0044773">
    <property type="term" value="P:mitotic DNA damage checkpoint signaling"/>
    <property type="evidence" value="ECO:0007669"/>
    <property type="project" value="TreeGrafter"/>
</dbReference>
<evidence type="ECO:0008006" key="9">
    <source>
        <dbReference type="Google" id="ProtNLM"/>
    </source>
</evidence>
<dbReference type="PANTHER" id="PTHR13278">
    <property type="entry name" value="ZINC FINGER PROTEIN 830"/>
    <property type="match status" value="1"/>
</dbReference>
<organism evidence="7 8">
    <name type="scientific">Rhynchosporium secalis</name>
    <name type="common">Barley scald fungus</name>
    <dbReference type="NCBI Taxonomy" id="38038"/>
    <lineage>
        <taxon>Eukaryota</taxon>
        <taxon>Fungi</taxon>
        <taxon>Dikarya</taxon>
        <taxon>Ascomycota</taxon>
        <taxon>Pezizomycotina</taxon>
        <taxon>Leotiomycetes</taxon>
        <taxon>Helotiales</taxon>
        <taxon>Ploettnerulaceae</taxon>
        <taxon>Rhynchosporium</taxon>
    </lineage>
</organism>
<sequence>MADVRSLLKSERAARRIQHQYASYHTGGLSCTACHVQMKDALWDGHLRSAGHMVRVEKEVASKKRKASSESDGDGEGSGTIRKRSKANGTVNGGGIPEGFFDAPIGGETIEIPSRPATPSKPILKPDVPRVDEDEWAAFEADIEKAEEEVKQANDAVISAPAMMASDIVKREESSALDLEGEKEDAARKIEEELEEMESLEQRVKKLREKREELRKRAVVNVVASPPVEEEEDEDDDDDDDDDDDGGF</sequence>
<dbReference type="InterPro" id="IPR040050">
    <property type="entry name" value="ZNF830-like"/>
</dbReference>
<protein>
    <recommendedName>
        <fullName evidence="9">Coiled-coil domain-containing protein 16</fullName>
    </recommendedName>
</protein>
<dbReference type="PANTHER" id="PTHR13278:SF0">
    <property type="entry name" value="ZINC FINGER PROTEIN 830"/>
    <property type="match status" value="1"/>
</dbReference>
<evidence type="ECO:0000313" key="7">
    <source>
        <dbReference type="EMBL" id="CZT43387.1"/>
    </source>
</evidence>
<evidence type="ECO:0000256" key="5">
    <source>
        <dbReference type="ARBA" id="ARBA00023242"/>
    </source>
</evidence>
<keyword evidence="4" id="KW-0862">Zinc</keyword>
<dbReference type="EMBL" id="FJVC01000123">
    <property type="protein sequence ID" value="CZT43387.1"/>
    <property type="molecule type" value="Genomic_DNA"/>
</dbReference>
<feature type="region of interest" description="Disordered" evidence="6">
    <location>
        <begin position="216"/>
        <end position="248"/>
    </location>
</feature>
<keyword evidence="2" id="KW-0479">Metal-binding</keyword>
<dbReference type="AlphaFoldDB" id="A0A1E1M2R2"/>
<accession>A0A1E1M2R2</accession>
<reference evidence="8" key="1">
    <citation type="submission" date="2016-03" db="EMBL/GenBank/DDBJ databases">
        <authorList>
            <person name="Guldener U."/>
        </authorList>
    </citation>
    <scope>NUCLEOTIDE SEQUENCE [LARGE SCALE GENOMIC DNA]</scope>
</reference>
<dbReference type="GO" id="GO:0005681">
    <property type="term" value="C:spliceosomal complex"/>
    <property type="evidence" value="ECO:0007669"/>
    <property type="project" value="InterPro"/>
</dbReference>
<feature type="compositionally biased region" description="Acidic residues" evidence="6">
    <location>
        <begin position="228"/>
        <end position="248"/>
    </location>
</feature>
<comment type="subcellular location">
    <subcellularLocation>
        <location evidence="1">Nucleus</location>
    </subcellularLocation>
</comment>
<keyword evidence="3" id="KW-0863">Zinc-finger</keyword>
<name>A0A1E1M2R2_RHYSE</name>
<evidence type="ECO:0000256" key="6">
    <source>
        <dbReference type="SAM" id="MobiDB-lite"/>
    </source>
</evidence>
<gene>
    <name evidence="7" type="ORF">RSE6_03419</name>
</gene>
<dbReference type="GO" id="GO:0033260">
    <property type="term" value="P:nuclear DNA replication"/>
    <property type="evidence" value="ECO:0007669"/>
    <property type="project" value="TreeGrafter"/>
</dbReference>
<feature type="region of interest" description="Disordered" evidence="6">
    <location>
        <begin position="57"/>
        <end position="97"/>
    </location>
</feature>
<evidence type="ECO:0000256" key="3">
    <source>
        <dbReference type="ARBA" id="ARBA00022771"/>
    </source>
</evidence>
<dbReference type="GO" id="GO:0003676">
    <property type="term" value="F:nucleic acid binding"/>
    <property type="evidence" value="ECO:0007669"/>
    <property type="project" value="InterPro"/>
</dbReference>
<dbReference type="Proteomes" id="UP000177625">
    <property type="component" value="Unassembled WGS sequence"/>
</dbReference>
<keyword evidence="5" id="KW-0539">Nucleus</keyword>
<evidence type="ECO:0000256" key="1">
    <source>
        <dbReference type="ARBA" id="ARBA00004123"/>
    </source>
</evidence>
<evidence type="ECO:0000256" key="4">
    <source>
        <dbReference type="ARBA" id="ARBA00022833"/>
    </source>
</evidence>
<evidence type="ECO:0000313" key="8">
    <source>
        <dbReference type="Proteomes" id="UP000177625"/>
    </source>
</evidence>
<dbReference type="GO" id="GO:0008270">
    <property type="term" value="F:zinc ion binding"/>
    <property type="evidence" value="ECO:0007669"/>
    <property type="project" value="UniProtKB-KW"/>
</dbReference>
<feature type="region of interest" description="Disordered" evidence="6">
    <location>
        <begin position="110"/>
        <end position="129"/>
    </location>
</feature>
<keyword evidence="8" id="KW-1185">Reference proteome</keyword>
<proteinExistence type="predicted"/>
<evidence type="ECO:0000256" key="2">
    <source>
        <dbReference type="ARBA" id="ARBA00022723"/>
    </source>
</evidence>